<dbReference type="EMBL" id="JBBNAE010000008">
    <property type="protein sequence ID" value="KAK9102960.1"/>
    <property type="molecule type" value="Genomic_DNA"/>
</dbReference>
<organism evidence="1 2">
    <name type="scientific">Stephania japonica</name>
    <dbReference type="NCBI Taxonomy" id="461633"/>
    <lineage>
        <taxon>Eukaryota</taxon>
        <taxon>Viridiplantae</taxon>
        <taxon>Streptophyta</taxon>
        <taxon>Embryophyta</taxon>
        <taxon>Tracheophyta</taxon>
        <taxon>Spermatophyta</taxon>
        <taxon>Magnoliopsida</taxon>
        <taxon>Ranunculales</taxon>
        <taxon>Menispermaceae</taxon>
        <taxon>Menispermoideae</taxon>
        <taxon>Cissampelideae</taxon>
        <taxon>Stephania</taxon>
    </lineage>
</organism>
<evidence type="ECO:0000313" key="1">
    <source>
        <dbReference type="EMBL" id="KAK9102960.1"/>
    </source>
</evidence>
<reference evidence="1 2" key="1">
    <citation type="submission" date="2024-01" db="EMBL/GenBank/DDBJ databases">
        <title>Genome assemblies of Stephania.</title>
        <authorList>
            <person name="Yang L."/>
        </authorList>
    </citation>
    <scope>NUCLEOTIDE SEQUENCE [LARGE SCALE GENOMIC DNA]</scope>
    <source>
        <strain evidence="1">QJT</strain>
        <tissue evidence="1">Leaf</tissue>
    </source>
</reference>
<comment type="caution">
    <text evidence="1">The sequence shown here is derived from an EMBL/GenBank/DDBJ whole genome shotgun (WGS) entry which is preliminary data.</text>
</comment>
<dbReference type="Proteomes" id="UP001417504">
    <property type="component" value="Unassembled WGS sequence"/>
</dbReference>
<keyword evidence="2" id="KW-1185">Reference proteome</keyword>
<protein>
    <submittedName>
        <fullName evidence="1">Uncharacterized protein</fullName>
    </submittedName>
</protein>
<gene>
    <name evidence="1" type="ORF">Sjap_020214</name>
</gene>
<name>A0AAP0I095_9MAGN</name>
<sequence>MTTTKTENKVQSRLLLNVIISECPTILKLFPSKDEPLLIRGDSLLVLNLSLDIVNGV</sequence>
<dbReference type="AlphaFoldDB" id="A0AAP0I095"/>
<accession>A0AAP0I095</accession>
<evidence type="ECO:0000313" key="2">
    <source>
        <dbReference type="Proteomes" id="UP001417504"/>
    </source>
</evidence>
<proteinExistence type="predicted"/>